<comment type="caution">
    <text evidence="5">The sequence shown here is derived from an EMBL/GenBank/DDBJ whole genome shotgun (WGS) entry which is preliminary data.</text>
</comment>
<evidence type="ECO:0000256" key="1">
    <source>
        <dbReference type="ARBA" id="ARBA00023152"/>
    </source>
</evidence>
<dbReference type="PIRSF" id="PIRSF000709">
    <property type="entry name" value="6PFK_2-Ptase"/>
    <property type="match status" value="1"/>
</dbReference>
<dbReference type="InterPro" id="IPR001345">
    <property type="entry name" value="PG/BPGM_mutase_AS"/>
</dbReference>
<dbReference type="SMART" id="SM00855">
    <property type="entry name" value="PGAM"/>
    <property type="match status" value="1"/>
</dbReference>
<name>A0A4R0K449_9ACTN</name>
<dbReference type="GO" id="GO:0005737">
    <property type="term" value="C:cytoplasm"/>
    <property type="evidence" value="ECO:0007669"/>
    <property type="project" value="TreeGrafter"/>
</dbReference>
<dbReference type="PANTHER" id="PTHR48100">
    <property type="entry name" value="BROAD-SPECIFICITY PHOSPHATASE YOR283W-RELATED"/>
    <property type="match status" value="1"/>
</dbReference>
<keyword evidence="2" id="KW-0413">Isomerase</keyword>
<feature type="active site" description="Proton donor/acceptor" evidence="3">
    <location>
        <position position="96"/>
    </location>
</feature>
<reference evidence="5 6" key="1">
    <citation type="submission" date="2019-02" db="EMBL/GenBank/DDBJ databases">
        <title>Kribbella capetownensis sp. nov. and Kribbella speibonae sp. nov., isolated from soil.</title>
        <authorList>
            <person name="Curtis S.M."/>
            <person name="Norton I."/>
            <person name="Everest G.J."/>
            <person name="Meyers P.R."/>
        </authorList>
    </citation>
    <scope>NUCLEOTIDE SEQUENCE [LARGE SCALE GENOMIC DNA]</scope>
    <source>
        <strain evidence="5 6">YM53</strain>
    </source>
</reference>
<sequence>MARRHHSSPGPGILVLFDIVYLARHGQTEWNVEGRRQGRLDSPLTPNGLLQAQRNVALVRREQLDAVFTSPLGRARRTAEILAEASELRVLDDLAEVAHGEWSGLTSAEIDTGWPGQRAAREKDKYAFRFPGGESYADAELRALRALESIAATGSRRPLLVSHEMIGRLLVKQLAGLSVEDALRCDQPSDVIYRVTSDGSIDRLTSAE</sequence>
<dbReference type="PROSITE" id="PS00175">
    <property type="entry name" value="PG_MUTASE"/>
    <property type="match status" value="1"/>
</dbReference>
<dbReference type="PANTHER" id="PTHR48100:SF1">
    <property type="entry name" value="HISTIDINE PHOSPHATASE FAMILY PROTEIN-RELATED"/>
    <property type="match status" value="1"/>
</dbReference>
<dbReference type="Pfam" id="PF00300">
    <property type="entry name" value="His_Phos_1"/>
    <property type="match status" value="1"/>
</dbReference>
<evidence type="ECO:0000256" key="4">
    <source>
        <dbReference type="PIRSR" id="PIRSR613078-2"/>
    </source>
</evidence>
<dbReference type="InterPro" id="IPR013078">
    <property type="entry name" value="His_Pase_superF_clade-1"/>
</dbReference>
<dbReference type="EMBL" id="SJKD01000001">
    <property type="protein sequence ID" value="TCC53907.1"/>
    <property type="molecule type" value="Genomic_DNA"/>
</dbReference>
<evidence type="ECO:0000313" key="5">
    <source>
        <dbReference type="EMBL" id="TCC53907.1"/>
    </source>
</evidence>
<organism evidence="5 6">
    <name type="scientific">Kribbella capetownensis</name>
    <dbReference type="NCBI Taxonomy" id="1572659"/>
    <lineage>
        <taxon>Bacteria</taxon>
        <taxon>Bacillati</taxon>
        <taxon>Actinomycetota</taxon>
        <taxon>Actinomycetes</taxon>
        <taxon>Propionibacteriales</taxon>
        <taxon>Kribbellaceae</taxon>
        <taxon>Kribbella</taxon>
    </lineage>
</organism>
<feature type="active site" description="Tele-phosphohistidine intermediate" evidence="3">
    <location>
        <position position="25"/>
    </location>
</feature>
<feature type="binding site" evidence="4">
    <location>
        <begin position="24"/>
        <end position="31"/>
    </location>
    <ligand>
        <name>substrate</name>
    </ligand>
</feature>
<dbReference type="InterPro" id="IPR050275">
    <property type="entry name" value="PGM_Phosphatase"/>
</dbReference>
<gene>
    <name evidence="5" type="ORF">E0H75_09665</name>
</gene>
<dbReference type="Proteomes" id="UP000293342">
    <property type="component" value="Unassembled WGS sequence"/>
</dbReference>
<dbReference type="InterPro" id="IPR029033">
    <property type="entry name" value="His_PPase_superfam"/>
</dbReference>
<dbReference type="GO" id="GO:0016791">
    <property type="term" value="F:phosphatase activity"/>
    <property type="evidence" value="ECO:0007669"/>
    <property type="project" value="TreeGrafter"/>
</dbReference>
<dbReference type="OrthoDB" id="4697614at2"/>
<dbReference type="AlphaFoldDB" id="A0A4R0K449"/>
<accession>A0A4R0K449</accession>
<keyword evidence="6" id="KW-1185">Reference proteome</keyword>
<dbReference type="CDD" id="cd07067">
    <property type="entry name" value="HP_PGM_like"/>
    <property type="match status" value="1"/>
</dbReference>
<keyword evidence="1" id="KW-0324">Glycolysis</keyword>
<dbReference type="RefSeq" id="WP_131512811.1">
    <property type="nucleotide sequence ID" value="NZ_SJKD01000001.1"/>
</dbReference>
<feature type="binding site" evidence="4">
    <location>
        <position position="74"/>
    </location>
    <ligand>
        <name>substrate</name>
    </ligand>
</feature>
<evidence type="ECO:0000256" key="3">
    <source>
        <dbReference type="PIRSR" id="PIRSR613078-1"/>
    </source>
</evidence>
<protein>
    <submittedName>
        <fullName evidence="5">Histidine phosphatase family protein</fullName>
    </submittedName>
</protein>
<proteinExistence type="predicted"/>
<evidence type="ECO:0000256" key="2">
    <source>
        <dbReference type="ARBA" id="ARBA00023235"/>
    </source>
</evidence>
<dbReference type="Gene3D" id="3.40.50.1240">
    <property type="entry name" value="Phosphoglycerate mutase-like"/>
    <property type="match status" value="1"/>
</dbReference>
<evidence type="ECO:0000313" key="6">
    <source>
        <dbReference type="Proteomes" id="UP000293342"/>
    </source>
</evidence>
<dbReference type="SUPFAM" id="SSF53254">
    <property type="entry name" value="Phosphoglycerate mutase-like"/>
    <property type="match status" value="1"/>
</dbReference>